<dbReference type="PROSITE" id="PS01360">
    <property type="entry name" value="ZF_MYND_1"/>
    <property type="match status" value="1"/>
</dbReference>
<protein>
    <recommendedName>
        <fullName evidence="6">MYND-type domain-containing protein</fullName>
    </recommendedName>
</protein>
<feature type="domain" description="MYND-type" evidence="6">
    <location>
        <begin position="41"/>
        <end position="83"/>
    </location>
</feature>
<evidence type="ECO:0000256" key="2">
    <source>
        <dbReference type="ARBA" id="ARBA00022771"/>
    </source>
</evidence>
<dbReference type="InterPro" id="IPR002893">
    <property type="entry name" value="Znf_MYND"/>
</dbReference>
<dbReference type="GO" id="GO:0008270">
    <property type="term" value="F:zinc ion binding"/>
    <property type="evidence" value="ECO:0007669"/>
    <property type="project" value="UniProtKB-KW"/>
</dbReference>
<evidence type="ECO:0000256" key="5">
    <source>
        <dbReference type="SAM" id="MobiDB-lite"/>
    </source>
</evidence>
<keyword evidence="3" id="KW-0862">Zinc</keyword>
<comment type="caution">
    <text evidence="7">The sequence shown here is derived from an EMBL/GenBank/DDBJ whole genome shotgun (WGS) entry which is preliminary data.</text>
</comment>
<dbReference type="EMBL" id="QPFP01000021">
    <property type="protein sequence ID" value="TEB30755.1"/>
    <property type="molecule type" value="Genomic_DNA"/>
</dbReference>
<evidence type="ECO:0000313" key="8">
    <source>
        <dbReference type="Proteomes" id="UP000298030"/>
    </source>
</evidence>
<dbReference type="Pfam" id="PF01753">
    <property type="entry name" value="zf-MYND"/>
    <property type="match status" value="1"/>
</dbReference>
<dbReference type="Proteomes" id="UP000298030">
    <property type="component" value="Unassembled WGS sequence"/>
</dbReference>
<dbReference type="AlphaFoldDB" id="A0A4Y7T9B6"/>
<evidence type="ECO:0000256" key="1">
    <source>
        <dbReference type="ARBA" id="ARBA00022723"/>
    </source>
</evidence>
<dbReference type="OrthoDB" id="5231159at2759"/>
<evidence type="ECO:0000256" key="4">
    <source>
        <dbReference type="PROSITE-ProRule" id="PRU00134"/>
    </source>
</evidence>
<keyword evidence="8" id="KW-1185">Reference proteome</keyword>
<name>A0A4Y7T9B6_COPMI</name>
<keyword evidence="1" id="KW-0479">Metal-binding</keyword>
<gene>
    <name evidence="7" type="ORF">FA13DRAFT_493558</name>
</gene>
<dbReference type="SUPFAM" id="SSF144232">
    <property type="entry name" value="HIT/MYND zinc finger-like"/>
    <property type="match status" value="1"/>
</dbReference>
<evidence type="ECO:0000256" key="3">
    <source>
        <dbReference type="ARBA" id="ARBA00022833"/>
    </source>
</evidence>
<dbReference type="STRING" id="71717.A0A4Y7T9B6"/>
<proteinExistence type="predicted"/>
<reference evidence="7 8" key="1">
    <citation type="journal article" date="2019" name="Nat. Ecol. Evol.">
        <title>Megaphylogeny resolves global patterns of mushroom evolution.</title>
        <authorList>
            <person name="Varga T."/>
            <person name="Krizsan K."/>
            <person name="Foldi C."/>
            <person name="Dima B."/>
            <person name="Sanchez-Garcia M."/>
            <person name="Sanchez-Ramirez S."/>
            <person name="Szollosi G.J."/>
            <person name="Szarkandi J.G."/>
            <person name="Papp V."/>
            <person name="Albert L."/>
            <person name="Andreopoulos W."/>
            <person name="Angelini C."/>
            <person name="Antonin V."/>
            <person name="Barry K.W."/>
            <person name="Bougher N.L."/>
            <person name="Buchanan P."/>
            <person name="Buyck B."/>
            <person name="Bense V."/>
            <person name="Catcheside P."/>
            <person name="Chovatia M."/>
            <person name="Cooper J."/>
            <person name="Damon W."/>
            <person name="Desjardin D."/>
            <person name="Finy P."/>
            <person name="Geml J."/>
            <person name="Haridas S."/>
            <person name="Hughes K."/>
            <person name="Justo A."/>
            <person name="Karasinski D."/>
            <person name="Kautmanova I."/>
            <person name="Kiss B."/>
            <person name="Kocsube S."/>
            <person name="Kotiranta H."/>
            <person name="LaButti K.M."/>
            <person name="Lechner B.E."/>
            <person name="Liimatainen K."/>
            <person name="Lipzen A."/>
            <person name="Lukacs Z."/>
            <person name="Mihaltcheva S."/>
            <person name="Morgado L.N."/>
            <person name="Niskanen T."/>
            <person name="Noordeloos M.E."/>
            <person name="Ohm R.A."/>
            <person name="Ortiz-Santana B."/>
            <person name="Ovrebo C."/>
            <person name="Racz N."/>
            <person name="Riley R."/>
            <person name="Savchenko A."/>
            <person name="Shiryaev A."/>
            <person name="Soop K."/>
            <person name="Spirin V."/>
            <person name="Szebenyi C."/>
            <person name="Tomsovsky M."/>
            <person name="Tulloss R.E."/>
            <person name="Uehling J."/>
            <person name="Grigoriev I.V."/>
            <person name="Vagvolgyi C."/>
            <person name="Papp T."/>
            <person name="Martin F.M."/>
            <person name="Miettinen O."/>
            <person name="Hibbett D.S."/>
            <person name="Nagy L.G."/>
        </authorList>
    </citation>
    <scope>NUCLEOTIDE SEQUENCE [LARGE SCALE GENOMIC DNA]</scope>
    <source>
        <strain evidence="7 8">FP101781</strain>
    </source>
</reference>
<evidence type="ECO:0000313" key="7">
    <source>
        <dbReference type="EMBL" id="TEB30755.1"/>
    </source>
</evidence>
<feature type="compositionally biased region" description="Polar residues" evidence="5">
    <location>
        <begin position="7"/>
        <end position="19"/>
    </location>
</feature>
<evidence type="ECO:0000259" key="6">
    <source>
        <dbReference type="PROSITE" id="PS50865"/>
    </source>
</evidence>
<dbReference type="Gene3D" id="6.10.140.2220">
    <property type="match status" value="1"/>
</dbReference>
<sequence>MSAMGSVPSNTTETSSTDTIEGLGATKQPDFKGQSRVLKKCHWCMKKQDPNEEPFKACGQCKEVIYCSRECQRASWPHHKTACKVNREQKAAFDQAGVSEDVKTFKKWHSLHIEIFKHAIVCALDLGKDPKNVDSGYLFIEVKRKPNHADLPMKRKFELIEGVIFTPEETLEMLGAQGKMVLDNTKRQGEYMKAKGGIGMAPIIMKYGGVVDIVNFILPKPEGAKLMQKQNNWGKEWAINLAGALQHA</sequence>
<keyword evidence="2 4" id="KW-0863">Zinc-finger</keyword>
<accession>A0A4Y7T9B6</accession>
<feature type="region of interest" description="Disordered" evidence="5">
    <location>
        <begin position="1"/>
        <end position="29"/>
    </location>
</feature>
<dbReference type="PROSITE" id="PS50865">
    <property type="entry name" value="ZF_MYND_2"/>
    <property type="match status" value="1"/>
</dbReference>
<organism evidence="7 8">
    <name type="scientific">Coprinellus micaceus</name>
    <name type="common">Glistening ink-cap mushroom</name>
    <name type="synonym">Coprinus micaceus</name>
    <dbReference type="NCBI Taxonomy" id="71717"/>
    <lineage>
        <taxon>Eukaryota</taxon>
        <taxon>Fungi</taxon>
        <taxon>Dikarya</taxon>
        <taxon>Basidiomycota</taxon>
        <taxon>Agaricomycotina</taxon>
        <taxon>Agaricomycetes</taxon>
        <taxon>Agaricomycetidae</taxon>
        <taxon>Agaricales</taxon>
        <taxon>Agaricineae</taxon>
        <taxon>Psathyrellaceae</taxon>
        <taxon>Coprinellus</taxon>
    </lineage>
</organism>